<accession>A0AAE2VED4</accession>
<dbReference type="AlphaFoldDB" id="A0AAE2VED4"/>
<dbReference type="EMBL" id="JAENIG010000007">
    <property type="protein sequence ID" value="MBK1855674.1"/>
    <property type="molecule type" value="Genomic_DNA"/>
</dbReference>
<reference evidence="1" key="1">
    <citation type="submission" date="2021-01" db="EMBL/GenBank/DDBJ databases">
        <title>Modified the classification status of verrucomicrobia.</title>
        <authorList>
            <person name="Feng X."/>
        </authorList>
    </citation>
    <scope>NUCLEOTIDE SEQUENCE</scope>
    <source>
        <strain evidence="1">5K15</strain>
    </source>
</reference>
<sequence length="164" mass="18124">MRGSPVLQTIVLLVVMLLAGFAGERYLHSASDRAGAAPVNEVEKSATAEEMVDAEVEFIFSTTPKFYTLKQAPLSHDGEPQQLLTEDELTENPAYGDISIPPHQTVTYWLDVTWAEEPADGQRHFVQMRISPNYGETKEVAYSTTTSIISQTLDYSSGGEHDDE</sequence>
<evidence type="ECO:0000313" key="1">
    <source>
        <dbReference type="EMBL" id="MBK1855674.1"/>
    </source>
</evidence>
<proteinExistence type="predicted"/>
<gene>
    <name evidence="1" type="ORF">JIN83_11935</name>
</gene>
<keyword evidence="2" id="KW-1185">Reference proteome</keyword>
<comment type="caution">
    <text evidence="1">The sequence shown here is derived from an EMBL/GenBank/DDBJ whole genome shotgun (WGS) entry which is preliminary data.</text>
</comment>
<evidence type="ECO:0000313" key="2">
    <source>
        <dbReference type="Proteomes" id="UP000634206"/>
    </source>
</evidence>
<organism evidence="1 2">
    <name type="scientific">Oceaniferula flava</name>
    <dbReference type="NCBI Taxonomy" id="2800421"/>
    <lineage>
        <taxon>Bacteria</taxon>
        <taxon>Pseudomonadati</taxon>
        <taxon>Verrucomicrobiota</taxon>
        <taxon>Verrucomicrobiia</taxon>
        <taxon>Verrucomicrobiales</taxon>
        <taxon>Verrucomicrobiaceae</taxon>
        <taxon>Oceaniferula</taxon>
    </lineage>
</organism>
<dbReference type="RefSeq" id="WP_309490286.1">
    <property type="nucleotide sequence ID" value="NZ_JAENIG010000007.1"/>
</dbReference>
<name>A0AAE2VED4_9BACT</name>
<dbReference type="Proteomes" id="UP000634206">
    <property type="component" value="Unassembled WGS sequence"/>
</dbReference>
<protein>
    <submittedName>
        <fullName evidence="1">Uncharacterized protein</fullName>
    </submittedName>
</protein>